<sequence>MNSKNLEQLLNINKFLSTTPPSNIHSVQDYVSTINISGIFSITFDTFHETLPPLTNIDNTAEKILHLQYPHLTSAAQI</sequence>
<gene>
    <name evidence="1" type="ORF">RhiirC2_796615</name>
</gene>
<comment type="caution">
    <text evidence="1">The sequence shown here is derived from an EMBL/GenBank/DDBJ whole genome shotgun (WGS) entry which is preliminary data.</text>
</comment>
<evidence type="ECO:0000313" key="1">
    <source>
        <dbReference type="EMBL" id="PKK58250.1"/>
    </source>
</evidence>
<reference evidence="1 2" key="1">
    <citation type="submission" date="2016-04" db="EMBL/GenBank/DDBJ databases">
        <title>Genome analyses suggest a sexual origin of heterokaryosis in a supposedly ancient asexual fungus.</title>
        <authorList>
            <person name="Ropars J."/>
            <person name="Sedzielewska K."/>
            <person name="Noel J."/>
            <person name="Charron P."/>
            <person name="Farinelli L."/>
            <person name="Marton T."/>
            <person name="Kruger M."/>
            <person name="Pelin A."/>
            <person name="Brachmann A."/>
            <person name="Corradi N."/>
        </authorList>
    </citation>
    <scope>NUCLEOTIDE SEQUENCE [LARGE SCALE GENOMIC DNA]</scope>
    <source>
        <strain evidence="1 2">C2</strain>
    </source>
</reference>
<dbReference type="Proteomes" id="UP000233469">
    <property type="component" value="Unassembled WGS sequence"/>
</dbReference>
<dbReference type="VEuPathDB" id="FungiDB:RhiirFUN_010714"/>
<dbReference type="EMBL" id="LLXL01003727">
    <property type="protein sequence ID" value="PKK58250.1"/>
    <property type="molecule type" value="Genomic_DNA"/>
</dbReference>
<organism evidence="1 2">
    <name type="scientific">Rhizophagus irregularis</name>
    <dbReference type="NCBI Taxonomy" id="588596"/>
    <lineage>
        <taxon>Eukaryota</taxon>
        <taxon>Fungi</taxon>
        <taxon>Fungi incertae sedis</taxon>
        <taxon>Mucoromycota</taxon>
        <taxon>Glomeromycotina</taxon>
        <taxon>Glomeromycetes</taxon>
        <taxon>Glomerales</taxon>
        <taxon>Glomeraceae</taxon>
        <taxon>Rhizophagus</taxon>
    </lineage>
</organism>
<dbReference type="VEuPathDB" id="FungiDB:RhiirA1_534241"/>
<protein>
    <submittedName>
        <fullName evidence="1">Uncharacterized protein</fullName>
    </submittedName>
</protein>
<dbReference type="VEuPathDB" id="FungiDB:FUN_004832"/>
<evidence type="ECO:0000313" key="2">
    <source>
        <dbReference type="Proteomes" id="UP000233469"/>
    </source>
</evidence>
<proteinExistence type="predicted"/>
<accession>A0A2N1M9E1</accession>
<name>A0A2N1M9E1_9GLOM</name>
<dbReference type="AlphaFoldDB" id="A0A2N1M9E1"/>
<reference evidence="1 2" key="2">
    <citation type="submission" date="2017-10" db="EMBL/GenBank/DDBJ databases">
        <title>Extensive intraspecific genome diversity in a model arbuscular mycorrhizal fungus.</title>
        <authorList>
            <person name="Chen E.C.H."/>
            <person name="Morin E."/>
            <person name="Baudet D."/>
            <person name="Noel J."/>
            <person name="Ndikumana S."/>
            <person name="Charron P."/>
            <person name="St-Onge C."/>
            <person name="Giorgi J."/>
            <person name="Grigoriev I.V."/>
            <person name="Roux C."/>
            <person name="Martin F.M."/>
            <person name="Corradi N."/>
        </authorList>
    </citation>
    <scope>NUCLEOTIDE SEQUENCE [LARGE SCALE GENOMIC DNA]</scope>
    <source>
        <strain evidence="1 2">C2</strain>
    </source>
</reference>